<proteinExistence type="predicted"/>
<organism evidence="1 2">
    <name type="scientific">Trifolium pratense</name>
    <name type="common">Red clover</name>
    <dbReference type="NCBI Taxonomy" id="57577"/>
    <lineage>
        <taxon>Eukaryota</taxon>
        <taxon>Viridiplantae</taxon>
        <taxon>Streptophyta</taxon>
        <taxon>Embryophyta</taxon>
        <taxon>Tracheophyta</taxon>
        <taxon>Spermatophyta</taxon>
        <taxon>Magnoliopsida</taxon>
        <taxon>eudicotyledons</taxon>
        <taxon>Gunneridae</taxon>
        <taxon>Pentapetalae</taxon>
        <taxon>rosids</taxon>
        <taxon>fabids</taxon>
        <taxon>Fabales</taxon>
        <taxon>Fabaceae</taxon>
        <taxon>Papilionoideae</taxon>
        <taxon>50 kb inversion clade</taxon>
        <taxon>NPAAA clade</taxon>
        <taxon>Hologalegina</taxon>
        <taxon>IRL clade</taxon>
        <taxon>Trifolieae</taxon>
        <taxon>Trifolium</taxon>
    </lineage>
</organism>
<dbReference type="Proteomes" id="UP001177021">
    <property type="component" value="Unassembled WGS sequence"/>
</dbReference>
<evidence type="ECO:0000313" key="2">
    <source>
        <dbReference type="Proteomes" id="UP001177021"/>
    </source>
</evidence>
<name>A0ACB0LBE0_TRIPR</name>
<gene>
    <name evidence="1" type="ORF">MILVUS5_LOCUS31506</name>
</gene>
<sequence length="1537" mass="174887">MADTAVSRSNSVKVLLDALVSAKVVGNIKSTKLDVSLFKKLKTTLLKLQVILTYAKDKRITTNNLNVGLWLEILRTNAVIIQIYDLFDEINIEALRCKVEAPDYRFNRMINYKLQRLIERLEFYYEFQRSIERFVSNSSSYWNEILTTTSFDLVDDSSIHIQLLPLSTSVKVLLDRLVSSLFVDFFRSKIVDDSSFLDKLKIRLARLQDVLNYAMRRHFTDPTVMVLMEWFGMLQYDVFEVETLFDEINTEALRRYKGKITPTTSQVLINLSSPFKRWVINSKMQKLIESLECLSPGGQKGELDVSIVIIQNLSLSTSVNALLDRLDSVEFIDNFRSTKLDVSLLEKLRRTLLVLHRAGEEQEHIFIVGHWLDILRNVVFEVGYFLDEINPEALRCEVEGKLKHLSSPSNSKFQKLIERLEFLSSRAQGQFGGSSSRSFWNESPRNSVLDDESSIYGRDTDIKKLKHLLLSSDDDDSKIGIISIVGIEGIGKTTLAKLLYNDPEVYDKFELKCWAHVSKHLDESIVLETLLDDRYRERDDTSGVNNRYPKFLLVLDEVRDTGSINWTLLMNICNVGETGSRIIITTQDEGVALSVQTFAPSIQTFLSIHYLRPLESEDCWSLLARHAFGACNDQQQFNLEGIGREIANKCFGSPFAAVALGDILRIKLSPDYWNVVLESDIWVLTDHDVQPFIQLSYHYLSTSLKRCFAYCSIFPKKSIIEKKIVVQLWIAEGLVESSTNLEKVGEEYFDVLVSRSLIQRSIGDEGENYEMHNLVHDFATEVSSSYCINMDEHNLHDRVHNLSYNRGIFDSYTKFDKLYGLEGLRTFLALPLQEKLPLCLLSNKVVHDLLPTMKQLRALSLSNYKSITELPNSIGDLLYLQYLNLSHTEIEKLPTETCKLYNLQFLLLAGCKRLIELPDDIGKLVNLRHLDVSDTALREMPVQIAKLENLQTLSNFVVSKHNHGLKLAELENFPRLHGKLSISQLQNVNDLFEADEANMKMKDQIDELALEWDCGSNVSNSQTQSVVLEHLRPSTKLKSLTIKGYGGINFPKWLGDSLFSNMVYLRISNCDDCLWLPPLGQLGNLKELIIEGMQSMETISIDFYGSDSSSFQPFPSLETLHFEDMQGWEEWDWIGGTTIEFPSLKTLSLSKCPQLGLGNIADKFPSLTRLELRECPLLVQSMPSLDHAFSEMMFPFHSLRQLTIDGFPSLTSFPTDGLPETLKFLIISNCENLEFLPHELLHNYTSLEELKISYSCNSMISFTLGALPVLKSLFIEGCKNLKSILIAEGASEKSLSFLRSIKIWDCNELESFPPGGLATPNLVYIAVWKCEKLRSLPEAMNTLTALQEMEIDNLLNLQSFVIADLPISLRELTVGSVGGILRNTVLRNTEPTWIHLKCLSVLRIKGGDMVKTFVVPFLPTFLVTLCICGLDDKNIDWKWLRHLTSLQNLEIVNAPKLKLLPKKGLSSSLLVLSMTHCPLLKASLRRKQGKEWLSCQELYSVTPTSAQSCCCEKPNSHTQPARCNQSIKCFTDEERIK</sequence>
<evidence type="ECO:0000313" key="1">
    <source>
        <dbReference type="EMBL" id="CAJ2666754.1"/>
    </source>
</evidence>
<comment type="caution">
    <text evidence="1">The sequence shown here is derived from an EMBL/GenBank/DDBJ whole genome shotgun (WGS) entry which is preliminary data.</text>
</comment>
<keyword evidence="2" id="KW-1185">Reference proteome</keyword>
<reference evidence="1" key="1">
    <citation type="submission" date="2023-10" db="EMBL/GenBank/DDBJ databases">
        <authorList>
            <person name="Rodriguez Cubillos JULIANA M."/>
            <person name="De Vega J."/>
        </authorList>
    </citation>
    <scope>NUCLEOTIDE SEQUENCE</scope>
</reference>
<accession>A0ACB0LBE0</accession>
<protein>
    <submittedName>
        <fullName evidence="1">Uncharacterized protein</fullName>
    </submittedName>
</protein>
<dbReference type="EMBL" id="CASHSV030000513">
    <property type="protein sequence ID" value="CAJ2666754.1"/>
    <property type="molecule type" value="Genomic_DNA"/>
</dbReference>